<sequence length="53" mass="5924">MQTYDPKKNATEVRQANPRRMNLRVLIGSLIGIVVLFAILYFGFGLMQPAPSS</sequence>
<organism evidence="2 3">
    <name type="scientific">Devosia ureilytica</name>
    <dbReference type="NCBI Taxonomy" id="2952754"/>
    <lineage>
        <taxon>Bacteria</taxon>
        <taxon>Pseudomonadati</taxon>
        <taxon>Pseudomonadota</taxon>
        <taxon>Alphaproteobacteria</taxon>
        <taxon>Hyphomicrobiales</taxon>
        <taxon>Devosiaceae</taxon>
        <taxon>Devosia</taxon>
    </lineage>
</organism>
<keyword evidence="1" id="KW-0812">Transmembrane</keyword>
<dbReference type="AlphaFoldDB" id="A0A9Q4APX7"/>
<evidence type="ECO:0000313" key="2">
    <source>
        <dbReference type="EMBL" id="MCP8887553.1"/>
    </source>
</evidence>
<comment type="caution">
    <text evidence="2">The sequence shown here is derived from an EMBL/GenBank/DDBJ whole genome shotgun (WGS) entry which is preliminary data.</text>
</comment>
<proteinExistence type="predicted"/>
<dbReference type="Proteomes" id="UP001060275">
    <property type="component" value="Unassembled WGS sequence"/>
</dbReference>
<keyword evidence="1" id="KW-1133">Transmembrane helix</keyword>
<dbReference type="RefSeq" id="WP_254674624.1">
    <property type="nucleotide sequence ID" value="NZ_JAMWDU010000003.1"/>
</dbReference>
<protein>
    <submittedName>
        <fullName evidence="2">Uncharacterized protein</fullName>
    </submittedName>
</protein>
<accession>A0A9Q4APX7</accession>
<evidence type="ECO:0000256" key="1">
    <source>
        <dbReference type="SAM" id="Phobius"/>
    </source>
</evidence>
<feature type="transmembrane region" description="Helical" evidence="1">
    <location>
        <begin position="21"/>
        <end position="44"/>
    </location>
</feature>
<evidence type="ECO:0000313" key="3">
    <source>
        <dbReference type="Proteomes" id="UP001060275"/>
    </source>
</evidence>
<keyword evidence="3" id="KW-1185">Reference proteome</keyword>
<name>A0A9Q4APX7_9HYPH</name>
<gene>
    <name evidence="2" type="ORF">NF348_10585</name>
</gene>
<reference evidence="2" key="1">
    <citation type="submission" date="2022-06" db="EMBL/GenBank/DDBJ databases">
        <title>Devosia sp. XJ19-45 genome assembly.</title>
        <authorList>
            <person name="Li B."/>
            <person name="Cai M."/>
            <person name="Nie G."/>
            <person name="Li W."/>
        </authorList>
    </citation>
    <scope>NUCLEOTIDE SEQUENCE</scope>
    <source>
        <strain evidence="2">XJ19-45</strain>
    </source>
</reference>
<dbReference type="EMBL" id="JAMWDU010000003">
    <property type="protein sequence ID" value="MCP8887553.1"/>
    <property type="molecule type" value="Genomic_DNA"/>
</dbReference>
<keyword evidence="1" id="KW-0472">Membrane</keyword>